<evidence type="ECO:0000256" key="2">
    <source>
        <dbReference type="SAM" id="Phobius"/>
    </source>
</evidence>
<proteinExistence type="predicted"/>
<organism evidence="4 5">
    <name type="scientific">Brevundimonas abyssalis TAR-001</name>
    <dbReference type="NCBI Taxonomy" id="1391729"/>
    <lineage>
        <taxon>Bacteria</taxon>
        <taxon>Pseudomonadati</taxon>
        <taxon>Pseudomonadota</taxon>
        <taxon>Alphaproteobacteria</taxon>
        <taxon>Caulobacterales</taxon>
        <taxon>Caulobacteraceae</taxon>
        <taxon>Brevundimonas</taxon>
    </lineage>
</organism>
<feature type="domain" description="Mechanosensitive ion channel MscS" evidence="3">
    <location>
        <begin position="198"/>
        <end position="263"/>
    </location>
</feature>
<dbReference type="Gene3D" id="1.10.287.1260">
    <property type="match status" value="1"/>
</dbReference>
<dbReference type="SUPFAM" id="SSF50182">
    <property type="entry name" value="Sm-like ribonucleoproteins"/>
    <property type="match status" value="1"/>
</dbReference>
<dbReference type="InterPro" id="IPR006685">
    <property type="entry name" value="MscS_channel_2nd"/>
</dbReference>
<dbReference type="InterPro" id="IPR010920">
    <property type="entry name" value="LSM_dom_sf"/>
</dbReference>
<dbReference type="OrthoDB" id="9792218at2"/>
<dbReference type="PANTHER" id="PTHR30566:SF25">
    <property type="entry name" value="INNER MEMBRANE PROTEIN"/>
    <property type="match status" value="1"/>
</dbReference>
<protein>
    <submittedName>
        <fullName evidence="4">Potassium efflux system kefA protein / small-conductance mechanosensitive channel</fullName>
    </submittedName>
</protein>
<dbReference type="AlphaFoldDB" id="A0A8E0KM14"/>
<feature type="transmembrane region" description="Helical" evidence="2">
    <location>
        <begin position="25"/>
        <end position="51"/>
    </location>
</feature>
<feature type="transmembrane region" description="Helical" evidence="2">
    <location>
        <begin position="72"/>
        <end position="90"/>
    </location>
</feature>
<dbReference type="Pfam" id="PF00924">
    <property type="entry name" value="MS_channel_2nd"/>
    <property type="match status" value="1"/>
</dbReference>
<evidence type="ECO:0000313" key="4">
    <source>
        <dbReference type="EMBL" id="GAD58907.1"/>
    </source>
</evidence>
<name>A0A8E0KM14_9CAUL</name>
<sequence>MPEPILNLTREVFALWRQFAWLPEWAVIGLVILATVAAGLIANSIVFRILIFLVRKRDLFWRGVVARARFKVRLAVLIIAFALAITISPLDPATSEFIRRTLLFAFIGVTGWMVIGAVDMWAVVYLRRFNMESEDNLIARKHVTQTRILQRVAAVLIALITVALALLTIPEVRQWGLSLLASAGVVGIIAGLALQPFLTNLIAGVQIATAQPIRIDDAVIVEGEFGNIEEITSTYVMVRLWDWRRMVLPLTYFINTPFQNWTRDSSRLIGSAFFFVDYAAPIDRLRAAFEAIVRASPHWDGDVMALQVTDITERTLQVRTLMSARNAGAAFDLRCEVREKLMAFMRDACPEALPRERFAAEDVSPSTQGHPALPEARDPD</sequence>
<evidence type="ECO:0000313" key="5">
    <source>
        <dbReference type="Proteomes" id="UP000016569"/>
    </source>
</evidence>
<evidence type="ECO:0000259" key="3">
    <source>
        <dbReference type="Pfam" id="PF00924"/>
    </source>
</evidence>
<dbReference type="EMBL" id="BATC01000014">
    <property type="protein sequence ID" value="GAD58907.1"/>
    <property type="molecule type" value="Genomic_DNA"/>
</dbReference>
<dbReference type="RefSeq" id="WP_021697003.1">
    <property type="nucleotide sequence ID" value="NZ_BATC01000014.1"/>
</dbReference>
<evidence type="ECO:0000256" key="1">
    <source>
        <dbReference type="SAM" id="MobiDB-lite"/>
    </source>
</evidence>
<dbReference type="GO" id="GO:0008381">
    <property type="term" value="F:mechanosensitive monoatomic ion channel activity"/>
    <property type="evidence" value="ECO:0007669"/>
    <property type="project" value="UniProtKB-ARBA"/>
</dbReference>
<feature type="transmembrane region" description="Helical" evidence="2">
    <location>
        <begin position="102"/>
        <end position="127"/>
    </location>
</feature>
<feature type="region of interest" description="Disordered" evidence="1">
    <location>
        <begin position="357"/>
        <end position="380"/>
    </location>
</feature>
<keyword evidence="2" id="KW-0472">Membrane</keyword>
<dbReference type="Proteomes" id="UP000016569">
    <property type="component" value="Unassembled WGS sequence"/>
</dbReference>
<dbReference type="PANTHER" id="PTHR30566">
    <property type="entry name" value="YNAI-RELATED MECHANOSENSITIVE ION CHANNEL"/>
    <property type="match status" value="1"/>
</dbReference>
<keyword evidence="2" id="KW-1133">Transmembrane helix</keyword>
<comment type="caution">
    <text evidence="4">The sequence shown here is derived from an EMBL/GenBank/DDBJ whole genome shotgun (WGS) entry which is preliminary data.</text>
</comment>
<feature type="transmembrane region" description="Helical" evidence="2">
    <location>
        <begin position="148"/>
        <end position="169"/>
    </location>
</feature>
<keyword evidence="2" id="KW-0812">Transmembrane</keyword>
<keyword evidence="5" id="KW-1185">Reference proteome</keyword>
<reference evidence="5" key="1">
    <citation type="journal article" date="2013" name="Genome Announc.">
        <title>Draft Genome Sequence of the Dimorphic Prosthecate Bacterium Brevundimonas abyssalis TAR-001T.</title>
        <authorList>
            <person name="Tsubouchi T."/>
            <person name="Nishi S."/>
            <person name="Usui K."/>
            <person name="Shimane Y."/>
            <person name="Takaki Y."/>
            <person name="Maruyama T."/>
            <person name="Hatada Y."/>
        </authorList>
    </citation>
    <scope>NUCLEOTIDE SEQUENCE [LARGE SCALE GENOMIC DNA]</scope>
    <source>
        <strain evidence="5">TAR-001</strain>
    </source>
</reference>
<accession>A0A8E0KM14</accession>
<feature type="transmembrane region" description="Helical" evidence="2">
    <location>
        <begin position="175"/>
        <end position="194"/>
    </location>
</feature>
<gene>
    <name evidence="4" type="ORF">MBEBAB_1157</name>
</gene>
<dbReference type="GO" id="GO:0016020">
    <property type="term" value="C:membrane"/>
    <property type="evidence" value="ECO:0007669"/>
    <property type="project" value="InterPro"/>
</dbReference>